<proteinExistence type="inferred from homology"/>
<evidence type="ECO:0000313" key="6">
    <source>
        <dbReference type="Proteomes" id="UP000193467"/>
    </source>
</evidence>
<feature type="transmembrane region" description="Helical" evidence="4">
    <location>
        <begin position="392"/>
        <end position="419"/>
    </location>
</feature>
<feature type="transmembrane region" description="Helical" evidence="4">
    <location>
        <begin position="160"/>
        <end position="182"/>
    </location>
</feature>
<dbReference type="GO" id="GO:0016020">
    <property type="term" value="C:membrane"/>
    <property type="evidence" value="ECO:0007669"/>
    <property type="project" value="UniProtKB-SubCell"/>
</dbReference>
<protein>
    <submittedName>
        <fullName evidence="5">Major facilitator superfamily domain-containing protein</fullName>
    </submittedName>
</protein>
<dbReference type="Proteomes" id="UP000193467">
    <property type="component" value="Unassembled WGS sequence"/>
</dbReference>
<evidence type="ECO:0000256" key="1">
    <source>
        <dbReference type="ARBA" id="ARBA00004141"/>
    </source>
</evidence>
<dbReference type="SUPFAM" id="SSF103473">
    <property type="entry name" value="MFS general substrate transporter"/>
    <property type="match status" value="1"/>
</dbReference>
<dbReference type="AlphaFoldDB" id="A0A1Y2D7A6"/>
<evidence type="ECO:0000256" key="2">
    <source>
        <dbReference type="ARBA" id="ARBA00006727"/>
    </source>
</evidence>
<feature type="compositionally biased region" description="Polar residues" evidence="3">
    <location>
        <begin position="18"/>
        <end position="37"/>
    </location>
</feature>
<dbReference type="EMBL" id="MCGR01000092">
    <property type="protein sequence ID" value="ORY55170.1"/>
    <property type="molecule type" value="Genomic_DNA"/>
</dbReference>
<comment type="subcellular location">
    <subcellularLocation>
        <location evidence="1">Membrane</location>
        <topology evidence="1">Multi-pass membrane protein</topology>
    </subcellularLocation>
</comment>
<feature type="transmembrane region" description="Helical" evidence="4">
    <location>
        <begin position="61"/>
        <end position="80"/>
    </location>
</feature>
<feature type="transmembrane region" description="Helical" evidence="4">
    <location>
        <begin position="135"/>
        <end position="154"/>
    </location>
</feature>
<sequence length="469" mass="50242">MADLVQPLQHGIELSVLPGSSTTTQPPSRDVSPSSSTRRLKDLEAEQQAGSLPPIDGGKHAWVFLASAFMVEMFVWAYGFSFGTVSLHLSTHAPFDESSLTAIGAVGTVALAIEYMLPIGLIVVFRRYPDWVRTILWSAVVLSCGSMLVSSWATAVWHLILLQGVCGGIAGGVLYTPVLIWLSEWWVVRRGMASGIIFAGTGVGGFCLPFLIGGLLERVGFSWMCRIWALITFTIYVGCMFSLRPRLPVSKPEQRAPWLSRGTDLSFAWNPIVLLMSATTFIFSLAFFAVSLLLTTYVDSISSSSSANAVLAVLNVSTTVSQLGIGWASDRFEAAYIMASIAFISCLSSLASWGFADTLGKVFGFAVLFGGFSGICALWSDTGRDVAGGDPNVSTAIVAIYSVFRGSASIIGPIIGSSLYRGNQATEDTQWGMHGFRDVMIFAVGVTTFASAVMGLGFKATKKYKVHSA</sequence>
<feature type="transmembrane region" description="Helical" evidence="4">
    <location>
        <begin position="439"/>
        <end position="458"/>
    </location>
</feature>
<reference evidence="5 6" key="1">
    <citation type="submission" date="2016-07" db="EMBL/GenBank/DDBJ databases">
        <title>Pervasive Adenine N6-methylation of Active Genes in Fungi.</title>
        <authorList>
            <consortium name="DOE Joint Genome Institute"/>
            <person name="Mondo S.J."/>
            <person name="Dannebaum R.O."/>
            <person name="Kuo R.C."/>
            <person name="Labutti K."/>
            <person name="Haridas S."/>
            <person name="Kuo A."/>
            <person name="Salamov A."/>
            <person name="Ahrendt S.R."/>
            <person name="Lipzen A."/>
            <person name="Sullivan W."/>
            <person name="Andreopoulos W.B."/>
            <person name="Clum A."/>
            <person name="Lindquist E."/>
            <person name="Daum C."/>
            <person name="Ramamoorthy G.K."/>
            <person name="Gryganskyi A."/>
            <person name="Culley D."/>
            <person name="Magnuson J.K."/>
            <person name="James T.Y."/>
            <person name="O'Malley M.A."/>
            <person name="Stajich J.E."/>
            <person name="Spatafora J.W."/>
            <person name="Visel A."/>
            <person name="Grigoriev I.V."/>
        </authorList>
    </citation>
    <scope>NUCLEOTIDE SEQUENCE [LARGE SCALE GENOMIC DNA]</scope>
    <source>
        <strain evidence="5 6">62-1032</strain>
    </source>
</reference>
<name>A0A1Y2D7A6_9BASI</name>
<dbReference type="InParanoid" id="A0A1Y2D7A6"/>
<dbReference type="OrthoDB" id="2213137at2759"/>
<dbReference type="PANTHER" id="PTHR11360:SF287">
    <property type="entry name" value="MFS MONOCARBOXYLATE TRANSPORTER"/>
    <property type="match status" value="1"/>
</dbReference>
<dbReference type="InterPro" id="IPR011701">
    <property type="entry name" value="MFS"/>
</dbReference>
<gene>
    <name evidence="5" type="ORF">BCR35DRAFT_296558</name>
</gene>
<dbReference type="PANTHER" id="PTHR11360">
    <property type="entry name" value="MONOCARBOXYLATE TRANSPORTER"/>
    <property type="match status" value="1"/>
</dbReference>
<accession>A0A1Y2D7A6</accession>
<dbReference type="InterPro" id="IPR036259">
    <property type="entry name" value="MFS_trans_sf"/>
</dbReference>
<feature type="transmembrane region" description="Helical" evidence="4">
    <location>
        <begin position="194"/>
        <end position="215"/>
    </location>
</feature>
<feature type="transmembrane region" description="Helical" evidence="4">
    <location>
        <begin position="268"/>
        <end position="294"/>
    </location>
</feature>
<dbReference type="Gene3D" id="1.20.1250.20">
    <property type="entry name" value="MFS general substrate transporter like domains"/>
    <property type="match status" value="2"/>
</dbReference>
<organism evidence="5 6">
    <name type="scientific">Leucosporidium creatinivorum</name>
    <dbReference type="NCBI Taxonomy" id="106004"/>
    <lineage>
        <taxon>Eukaryota</taxon>
        <taxon>Fungi</taxon>
        <taxon>Dikarya</taxon>
        <taxon>Basidiomycota</taxon>
        <taxon>Pucciniomycotina</taxon>
        <taxon>Microbotryomycetes</taxon>
        <taxon>Leucosporidiales</taxon>
        <taxon>Leucosporidium</taxon>
    </lineage>
</organism>
<evidence type="ECO:0000313" key="5">
    <source>
        <dbReference type="EMBL" id="ORY55170.1"/>
    </source>
</evidence>
<feature type="transmembrane region" description="Helical" evidence="4">
    <location>
        <begin position="362"/>
        <end position="380"/>
    </location>
</feature>
<keyword evidence="4" id="KW-1133">Transmembrane helix</keyword>
<keyword evidence="4" id="KW-0812">Transmembrane</keyword>
<keyword evidence="6" id="KW-1185">Reference proteome</keyword>
<comment type="caution">
    <text evidence="5">The sequence shown here is derived from an EMBL/GenBank/DDBJ whole genome shotgun (WGS) entry which is preliminary data.</text>
</comment>
<keyword evidence="4" id="KW-0472">Membrane</keyword>
<dbReference type="InterPro" id="IPR050327">
    <property type="entry name" value="Proton-linked_MCT"/>
</dbReference>
<dbReference type="GO" id="GO:0022857">
    <property type="term" value="F:transmembrane transporter activity"/>
    <property type="evidence" value="ECO:0007669"/>
    <property type="project" value="InterPro"/>
</dbReference>
<evidence type="ECO:0000256" key="3">
    <source>
        <dbReference type="SAM" id="MobiDB-lite"/>
    </source>
</evidence>
<feature type="transmembrane region" description="Helical" evidence="4">
    <location>
        <begin position="306"/>
        <end position="328"/>
    </location>
</feature>
<comment type="similarity">
    <text evidence="2">Belongs to the major facilitator superfamily. Monocarboxylate porter (TC 2.A.1.13) family.</text>
</comment>
<feature type="region of interest" description="Disordered" evidence="3">
    <location>
        <begin position="16"/>
        <end position="39"/>
    </location>
</feature>
<evidence type="ECO:0000256" key="4">
    <source>
        <dbReference type="SAM" id="Phobius"/>
    </source>
</evidence>
<dbReference type="Pfam" id="PF07690">
    <property type="entry name" value="MFS_1"/>
    <property type="match status" value="1"/>
</dbReference>
<feature type="transmembrane region" description="Helical" evidence="4">
    <location>
        <begin position="100"/>
        <end position="123"/>
    </location>
</feature>
<feature type="transmembrane region" description="Helical" evidence="4">
    <location>
        <begin position="335"/>
        <end position="356"/>
    </location>
</feature>